<sequence length="95" mass="11114">MNKAEIENWIEFIDTHRGVELESIELSLEDFLKILKTLNDPFCTVNSAAKHMCLSLIWLYSEQKFQKKMGIYNAIKQNNFNQILEECKNEQTGIS</sequence>
<keyword evidence="2" id="KW-1185">Reference proteome</keyword>
<organism evidence="1 2">
    <name type="scientific">Parasutterella muris</name>
    <dbReference type="NCBI Taxonomy" id="2565572"/>
    <lineage>
        <taxon>Bacteria</taxon>
        <taxon>Pseudomonadati</taxon>
        <taxon>Pseudomonadota</taxon>
        <taxon>Betaproteobacteria</taxon>
        <taxon>Burkholderiales</taxon>
        <taxon>Sutterellaceae</taxon>
        <taxon>Parasutterella</taxon>
    </lineage>
</organism>
<comment type="caution">
    <text evidence="1">The sequence shown here is derived from an EMBL/GenBank/DDBJ whole genome shotgun (WGS) entry which is preliminary data.</text>
</comment>
<dbReference type="AlphaFoldDB" id="A0A6L6YJ71"/>
<accession>A0A6L6YJ71</accession>
<name>A0A6L6YJ71_9BURK</name>
<protein>
    <submittedName>
        <fullName evidence="1">Uncharacterized protein</fullName>
    </submittedName>
</protein>
<dbReference type="Proteomes" id="UP000472580">
    <property type="component" value="Unassembled WGS sequence"/>
</dbReference>
<dbReference type="RefSeq" id="WP_160336200.1">
    <property type="nucleotide sequence ID" value="NZ_CALPCV010000014.1"/>
</dbReference>
<dbReference type="EMBL" id="WSRP01000046">
    <property type="protein sequence ID" value="MVX57785.1"/>
    <property type="molecule type" value="Genomic_DNA"/>
</dbReference>
<gene>
    <name evidence="1" type="ORF">E5987_11380</name>
</gene>
<evidence type="ECO:0000313" key="2">
    <source>
        <dbReference type="Proteomes" id="UP000472580"/>
    </source>
</evidence>
<reference evidence="1 2" key="1">
    <citation type="submission" date="2019-12" db="EMBL/GenBank/DDBJ databases">
        <title>Microbes associate with the intestines of laboratory mice.</title>
        <authorList>
            <person name="Navarre W."/>
            <person name="Wong E."/>
        </authorList>
    </citation>
    <scope>NUCLEOTIDE SEQUENCE [LARGE SCALE GENOMIC DNA]</scope>
    <source>
        <strain evidence="1 2">NM82_D38</strain>
    </source>
</reference>
<proteinExistence type="predicted"/>
<evidence type="ECO:0000313" key="1">
    <source>
        <dbReference type="EMBL" id="MVX57785.1"/>
    </source>
</evidence>